<accession>A0A1G9W693</accession>
<name>A0A1G9W693_9BACI</name>
<keyword evidence="1" id="KW-0472">Membrane</keyword>
<keyword evidence="1" id="KW-0812">Transmembrane</keyword>
<proteinExistence type="predicted"/>
<evidence type="ECO:0000313" key="2">
    <source>
        <dbReference type="EMBL" id="SDM80084.1"/>
    </source>
</evidence>
<keyword evidence="1" id="KW-1133">Transmembrane helix</keyword>
<reference evidence="3" key="1">
    <citation type="submission" date="2016-10" db="EMBL/GenBank/DDBJ databases">
        <authorList>
            <person name="Varghese N."/>
            <person name="Submissions S."/>
        </authorList>
    </citation>
    <scope>NUCLEOTIDE SEQUENCE [LARGE SCALE GENOMIC DNA]</scope>
    <source>
        <strain evidence="3">CGMCC 1.6199</strain>
    </source>
</reference>
<keyword evidence="3" id="KW-1185">Reference proteome</keyword>
<evidence type="ECO:0000313" key="3">
    <source>
        <dbReference type="Proteomes" id="UP000182347"/>
    </source>
</evidence>
<dbReference type="OrthoDB" id="1952761at2"/>
<sequence>MGRRTEYIRNLTLSRDNLYKIKRAQYEIRMQGFTYVDEGKLVSGLNAFATVLSFAFMLPTPVTLAAGVISAMGNIGNDRALVIEVCRNGEDYLQQLEYFFDDNPQYDLIRVDLPFLEFVDEGFRIVQGNGMVTAVHTDGGWILL</sequence>
<dbReference type="EMBL" id="FNHF01000005">
    <property type="protein sequence ID" value="SDM80084.1"/>
    <property type="molecule type" value="Genomic_DNA"/>
</dbReference>
<gene>
    <name evidence="2" type="ORF">SAMN05216244_3446</name>
</gene>
<dbReference type="RefSeq" id="WP_074600494.1">
    <property type="nucleotide sequence ID" value="NZ_FNHF01000005.1"/>
</dbReference>
<dbReference type="AlphaFoldDB" id="A0A1G9W693"/>
<feature type="transmembrane region" description="Helical" evidence="1">
    <location>
        <begin position="47"/>
        <end position="69"/>
    </location>
</feature>
<dbReference type="Proteomes" id="UP000182347">
    <property type="component" value="Unassembled WGS sequence"/>
</dbReference>
<protein>
    <submittedName>
        <fullName evidence="2">Uncharacterized protein</fullName>
    </submittedName>
</protein>
<organism evidence="2 3">
    <name type="scientific">Sediminibacillus halophilus</name>
    <dbReference type="NCBI Taxonomy" id="482461"/>
    <lineage>
        <taxon>Bacteria</taxon>
        <taxon>Bacillati</taxon>
        <taxon>Bacillota</taxon>
        <taxon>Bacilli</taxon>
        <taxon>Bacillales</taxon>
        <taxon>Bacillaceae</taxon>
        <taxon>Sediminibacillus</taxon>
    </lineage>
</organism>
<evidence type="ECO:0000256" key="1">
    <source>
        <dbReference type="SAM" id="Phobius"/>
    </source>
</evidence>